<name>A0AAN4R567_9PROT</name>
<protein>
    <submittedName>
        <fullName evidence="5">GntR family transcriptional regulator</fullName>
    </submittedName>
</protein>
<keyword evidence="6" id="KW-1185">Reference proteome</keyword>
<dbReference type="Pfam" id="PF07702">
    <property type="entry name" value="UTRA"/>
    <property type="match status" value="1"/>
</dbReference>
<dbReference type="CDD" id="cd07377">
    <property type="entry name" value="WHTH_GntR"/>
    <property type="match status" value="1"/>
</dbReference>
<dbReference type="InterPro" id="IPR036388">
    <property type="entry name" value="WH-like_DNA-bd_sf"/>
</dbReference>
<evidence type="ECO:0000256" key="3">
    <source>
        <dbReference type="ARBA" id="ARBA00023163"/>
    </source>
</evidence>
<dbReference type="KEGG" id="abg:Asbog_00690"/>
<dbReference type="Proteomes" id="UP000321287">
    <property type="component" value="Unassembled WGS sequence"/>
</dbReference>
<dbReference type="GO" id="GO:0003700">
    <property type="term" value="F:DNA-binding transcription factor activity"/>
    <property type="evidence" value="ECO:0007669"/>
    <property type="project" value="InterPro"/>
</dbReference>
<dbReference type="GO" id="GO:0045892">
    <property type="term" value="P:negative regulation of DNA-templated transcription"/>
    <property type="evidence" value="ECO:0007669"/>
    <property type="project" value="TreeGrafter"/>
</dbReference>
<dbReference type="AlphaFoldDB" id="A0AAN4R567"/>
<keyword evidence="1" id="KW-0805">Transcription regulation</keyword>
<dbReference type="InterPro" id="IPR011663">
    <property type="entry name" value="UTRA"/>
</dbReference>
<dbReference type="PANTHER" id="PTHR44846">
    <property type="entry name" value="MANNOSYL-D-GLYCERATE TRANSPORT/METABOLISM SYSTEM REPRESSOR MNGR-RELATED"/>
    <property type="match status" value="1"/>
</dbReference>
<dbReference type="Pfam" id="PF00392">
    <property type="entry name" value="GntR"/>
    <property type="match status" value="1"/>
</dbReference>
<dbReference type="SUPFAM" id="SSF46785">
    <property type="entry name" value="Winged helix' DNA-binding domain"/>
    <property type="match status" value="1"/>
</dbReference>
<dbReference type="PANTHER" id="PTHR44846:SF17">
    <property type="entry name" value="GNTR-FAMILY TRANSCRIPTIONAL REGULATOR"/>
    <property type="match status" value="1"/>
</dbReference>
<dbReference type="InterPro" id="IPR028978">
    <property type="entry name" value="Chorismate_lyase_/UTRA_dom_sf"/>
</dbReference>
<sequence length="272" mass="29432">MKKPEMPSRTAASAPASAGDGQAGFIIDRLSTTPYYAQLADHLEAEIRKGVRKPGARLASENELCTRYDLSRATVRQTLQTLESRGLVERIAGRGAFVSAGDAVQGWMIQGRKGFLETALGHGHLDVTTAVLRAGVVTLPDTICALLDIPAASEGFELVRLRSLRGLPALYSINYSPPDLMDVIGRGQDVLEGRSSLSALLTEAGFALQGAHRSIVAMAAPRDIAAHLDIRTGSPLLRVRSVSWRRDNMRFDVYEAWVRSDLIPLEVDVSAI</sequence>
<organism evidence="5 6">
    <name type="scientific">Asaia bogorensis NBRC 16594</name>
    <dbReference type="NCBI Taxonomy" id="1231624"/>
    <lineage>
        <taxon>Bacteria</taxon>
        <taxon>Pseudomonadati</taxon>
        <taxon>Pseudomonadota</taxon>
        <taxon>Alphaproteobacteria</taxon>
        <taxon>Acetobacterales</taxon>
        <taxon>Acetobacteraceae</taxon>
        <taxon>Asaia</taxon>
    </lineage>
</organism>
<dbReference type="InterPro" id="IPR000524">
    <property type="entry name" value="Tscrpt_reg_HTH_GntR"/>
</dbReference>
<feature type="domain" description="HTH gntR-type" evidence="4">
    <location>
        <begin position="33"/>
        <end position="101"/>
    </location>
</feature>
<dbReference type="PROSITE" id="PS50949">
    <property type="entry name" value="HTH_GNTR"/>
    <property type="match status" value="1"/>
</dbReference>
<dbReference type="InterPro" id="IPR050679">
    <property type="entry name" value="Bact_HTH_transcr_reg"/>
</dbReference>
<dbReference type="Gene3D" id="1.10.10.10">
    <property type="entry name" value="Winged helix-like DNA-binding domain superfamily/Winged helix DNA-binding domain"/>
    <property type="match status" value="1"/>
</dbReference>
<dbReference type="GO" id="GO:0003677">
    <property type="term" value="F:DNA binding"/>
    <property type="evidence" value="ECO:0007669"/>
    <property type="project" value="UniProtKB-KW"/>
</dbReference>
<gene>
    <name evidence="5" type="ORF">ABO01nite_13480</name>
</gene>
<evidence type="ECO:0000313" key="5">
    <source>
        <dbReference type="EMBL" id="GEL53341.1"/>
    </source>
</evidence>
<comment type="caution">
    <text evidence="5">The sequence shown here is derived from an EMBL/GenBank/DDBJ whole genome shotgun (WGS) entry which is preliminary data.</text>
</comment>
<dbReference type="EMBL" id="BJVS01000003">
    <property type="protein sequence ID" value="GEL53341.1"/>
    <property type="molecule type" value="Genomic_DNA"/>
</dbReference>
<accession>A0AAN4R567</accession>
<dbReference type="RefSeq" id="WP_062164096.1">
    <property type="nucleotide sequence ID" value="NZ_AP014690.1"/>
</dbReference>
<dbReference type="PRINTS" id="PR00035">
    <property type="entry name" value="HTHGNTR"/>
</dbReference>
<proteinExistence type="predicted"/>
<dbReference type="Gene3D" id="3.40.1410.10">
    <property type="entry name" value="Chorismate lyase-like"/>
    <property type="match status" value="1"/>
</dbReference>
<evidence type="ECO:0000259" key="4">
    <source>
        <dbReference type="PROSITE" id="PS50949"/>
    </source>
</evidence>
<dbReference type="InterPro" id="IPR036390">
    <property type="entry name" value="WH_DNA-bd_sf"/>
</dbReference>
<dbReference type="SMART" id="SM00345">
    <property type="entry name" value="HTH_GNTR"/>
    <property type="match status" value="1"/>
</dbReference>
<reference evidence="5 6" key="1">
    <citation type="submission" date="2019-07" db="EMBL/GenBank/DDBJ databases">
        <title>Whole genome shotgun sequence of Asaia bogorensis NBRC 16594.</title>
        <authorList>
            <person name="Hosoyama A."/>
            <person name="Uohara A."/>
            <person name="Ohji S."/>
            <person name="Ichikawa N."/>
        </authorList>
    </citation>
    <scope>NUCLEOTIDE SEQUENCE [LARGE SCALE GENOMIC DNA]</scope>
    <source>
        <strain evidence="5 6">NBRC 16594</strain>
    </source>
</reference>
<keyword evidence="2" id="KW-0238">DNA-binding</keyword>
<dbReference type="SMART" id="SM00866">
    <property type="entry name" value="UTRA"/>
    <property type="match status" value="1"/>
</dbReference>
<evidence type="ECO:0000256" key="1">
    <source>
        <dbReference type="ARBA" id="ARBA00023015"/>
    </source>
</evidence>
<dbReference type="GeneID" id="78225774"/>
<keyword evidence="3" id="KW-0804">Transcription</keyword>
<evidence type="ECO:0000313" key="6">
    <source>
        <dbReference type="Proteomes" id="UP000321287"/>
    </source>
</evidence>
<evidence type="ECO:0000256" key="2">
    <source>
        <dbReference type="ARBA" id="ARBA00023125"/>
    </source>
</evidence>
<dbReference type="SUPFAM" id="SSF64288">
    <property type="entry name" value="Chorismate lyase-like"/>
    <property type="match status" value="1"/>
</dbReference>